<comment type="caution">
    <text evidence="1">The sequence shown here is derived from an EMBL/GenBank/DDBJ whole genome shotgun (WGS) entry which is preliminary data.</text>
</comment>
<name>C9LAJ4_BLAHA</name>
<gene>
    <name evidence="1" type="ORF">BLAHAN_06445</name>
</gene>
<dbReference type="HOGENOM" id="CLU_2231323_0_0_9"/>
<protein>
    <submittedName>
        <fullName evidence="1">Uncharacterized protein</fullName>
    </submittedName>
</protein>
<reference evidence="1" key="1">
    <citation type="submission" date="2009-09" db="EMBL/GenBank/DDBJ databases">
        <authorList>
            <person name="Weinstock G."/>
            <person name="Sodergren E."/>
            <person name="Clifton S."/>
            <person name="Fulton L."/>
            <person name="Fulton B."/>
            <person name="Courtney L."/>
            <person name="Fronick C."/>
            <person name="Harrison M."/>
            <person name="Strong C."/>
            <person name="Farmer C."/>
            <person name="Delahaunty K."/>
            <person name="Markovic C."/>
            <person name="Hall O."/>
            <person name="Minx P."/>
            <person name="Tomlinson C."/>
            <person name="Mitreva M."/>
            <person name="Nelson J."/>
            <person name="Hou S."/>
            <person name="Wollam A."/>
            <person name="Pepin K.H."/>
            <person name="Johnson M."/>
            <person name="Bhonagiri V."/>
            <person name="Nash W.E."/>
            <person name="Warren W."/>
            <person name="Chinwalla A."/>
            <person name="Mardis E.R."/>
            <person name="Wilson R.K."/>
        </authorList>
    </citation>
    <scope>NUCLEOTIDE SEQUENCE [LARGE SCALE GENOMIC DNA]</scope>
    <source>
        <strain evidence="1">DSM 20583</strain>
    </source>
</reference>
<organism evidence="1 2">
    <name type="scientific">Blautia hansenii DSM 20583</name>
    <dbReference type="NCBI Taxonomy" id="537007"/>
    <lineage>
        <taxon>Bacteria</taxon>
        <taxon>Bacillati</taxon>
        <taxon>Bacillota</taxon>
        <taxon>Clostridia</taxon>
        <taxon>Lachnospirales</taxon>
        <taxon>Lachnospiraceae</taxon>
        <taxon>Blautia</taxon>
    </lineage>
</organism>
<dbReference type="Proteomes" id="UP000003755">
    <property type="component" value="Unassembled WGS sequence"/>
</dbReference>
<keyword evidence="2" id="KW-1185">Reference proteome</keyword>
<dbReference type="EMBL" id="ABYU02000030">
    <property type="protein sequence ID" value="EEX20993.1"/>
    <property type="molecule type" value="Genomic_DNA"/>
</dbReference>
<dbReference type="STRING" id="537007.BLAHAN_06445"/>
<dbReference type="AlphaFoldDB" id="C9LAJ4"/>
<evidence type="ECO:0000313" key="1">
    <source>
        <dbReference type="EMBL" id="EEX20993.1"/>
    </source>
</evidence>
<sequence length="105" mass="11732">MVINNHDDIYAAGLPSFCNVRKIAGIGLPDFSEFVFLISFAVPEVRVSGRFEVIVADKTLDGINAYGSRNKGASNQEFMNLRGIHTWEIIFDTVDFIDCFIIQCP</sequence>
<proteinExistence type="predicted"/>
<evidence type="ECO:0000313" key="2">
    <source>
        <dbReference type="Proteomes" id="UP000003755"/>
    </source>
</evidence>
<accession>C9LAJ4</accession>